<feature type="compositionally biased region" description="Basic and acidic residues" evidence="2">
    <location>
        <begin position="153"/>
        <end position="176"/>
    </location>
</feature>
<dbReference type="PANTHER" id="PTHR34297:SF3">
    <property type="entry name" value="ALKALINE SHOCK PROTEIN 23"/>
    <property type="match status" value="1"/>
</dbReference>
<dbReference type="Proteomes" id="UP000059574">
    <property type="component" value="Chromosome"/>
</dbReference>
<name>A0A0S2LVX2_9MICC</name>
<dbReference type="InterPro" id="IPR005531">
    <property type="entry name" value="Asp23"/>
</dbReference>
<evidence type="ECO:0000256" key="2">
    <source>
        <dbReference type="SAM" id="MobiDB-lite"/>
    </source>
</evidence>
<dbReference type="EMBL" id="CP013200">
    <property type="protein sequence ID" value="ALO65275.1"/>
    <property type="molecule type" value="Genomic_DNA"/>
</dbReference>
<sequence length="176" mass="18361">MTRRTSGVIILTTQPQIKNNASTNSANNSAKQTVTSRGTTTVADGVVAKVAGIAAQDIPGVYALGGGAARALGSIREAVGQKDLTQGVSVEVGQTQVAVDVTLVVEYPHPLQKVADAVRDAIYAAVEDVVGMEVTEVNVSITDIHIPSEDDEKPAANKRTDVVADDQVNQREARVS</sequence>
<comment type="similarity">
    <text evidence="1">Belongs to the asp23 family.</text>
</comment>
<organism evidence="3 4">
    <name type="scientific">Arthrobacter alpinus</name>
    <dbReference type="NCBI Taxonomy" id="656366"/>
    <lineage>
        <taxon>Bacteria</taxon>
        <taxon>Bacillati</taxon>
        <taxon>Actinomycetota</taxon>
        <taxon>Actinomycetes</taxon>
        <taxon>Micrococcales</taxon>
        <taxon>Micrococcaceae</taxon>
        <taxon>Arthrobacter</taxon>
    </lineage>
</organism>
<evidence type="ECO:0000313" key="3">
    <source>
        <dbReference type="EMBL" id="ALO65275.1"/>
    </source>
</evidence>
<feature type="region of interest" description="Disordered" evidence="2">
    <location>
        <begin position="148"/>
        <end position="176"/>
    </location>
</feature>
<evidence type="ECO:0000256" key="1">
    <source>
        <dbReference type="ARBA" id="ARBA00005721"/>
    </source>
</evidence>
<dbReference type="PANTHER" id="PTHR34297">
    <property type="entry name" value="HYPOTHETICAL CYTOSOLIC PROTEIN-RELATED"/>
    <property type="match status" value="1"/>
</dbReference>
<accession>A0A0S2LVX2</accession>
<gene>
    <name evidence="3" type="ORF">AS189_00705</name>
</gene>
<proteinExistence type="inferred from homology"/>
<protein>
    <submittedName>
        <fullName evidence="3">Stress protein</fullName>
    </submittedName>
</protein>
<evidence type="ECO:0000313" key="4">
    <source>
        <dbReference type="Proteomes" id="UP000059574"/>
    </source>
</evidence>
<reference evidence="4" key="1">
    <citation type="submission" date="2015-11" db="EMBL/GenBank/DDBJ databases">
        <authorList>
            <person name="Kumar R."/>
            <person name="Singh D."/>
            <person name="Swarnkar M.K."/>
            <person name="Singh A.K."/>
            <person name="Kumar S."/>
        </authorList>
    </citation>
    <scope>NUCLEOTIDE SEQUENCE [LARGE SCALE GENOMIC DNA]</scope>
    <source>
        <strain evidence="4">ERGS4:06</strain>
    </source>
</reference>
<reference evidence="3 4" key="2">
    <citation type="journal article" date="2016" name="J. Biotechnol.">
        <title>Complete genome sequence of Arthrobacter alpinus ERGS4:06, a yellow pigmented bacterium tolerant to cold and radiations isolated from Sikkim Himalaya.</title>
        <authorList>
            <person name="Kumar R."/>
            <person name="Singh D."/>
            <person name="Swarnkar M.K."/>
            <person name="Singh A.K."/>
            <person name="Kumar S."/>
        </authorList>
    </citation>
    <scope>NUCLEOTIDE SEQUENCE [LARGE SCALE GENOMIC DNA]</scope>
    <source>
        <strain evidence="3 4">ERGS4:06</strain>
    </source>
</reference>
<dbReference type="AlphaFoldDB" id="A0A0S2LVX2"/>
<dbReference type="Pfam" id="PF03780">
    <property type="entry name" value="Asp23"/>
    <property type="match status" value="1"/>
</dbReference>